<dbReference type="Gene3D" id="1.10.10.60">
    <property type="entry name" value="Homeodomain-like"/>
    <property type="match status" value="1"/>
</dbReference>
<evidence type="ECO:0000313" key="5">
    <source>
        <dbReference type="EMBL" id="PTE21639.1"/>
    </source>
</evidence>
<accession>A0A2T4JUQ5</accession>
<dbReference type="AlphaFoldDB" id="A0A2T4JUQ5"/>
<protein>
    <submittedName>
        <fullName evidence="5">GlxA family transcriptional regulator</fullName>
    </submittedName>
</protein>
<keyword evidence="2" id="KW-0238">DNA-binding</keyword>
<evidence type="ECO:0000256" key="2">
    <source>
        <dbReference type="ARBA" id="ARBA00023125"/>
    </source>
</evidence>
<dbReference type="OrthoDB" id="9793400at2"/>
<dbReference type="SMART" id="SM00342">
    <property type="entry name" value="HTH_ARAC"/>
    <property type="match status" value="1"/>
</dbReference>
<gene>
    <name evidence="5" type="ORF">C5F48_11175</name>
</gene>
<dbReference type="PROSITE" id="PS01124">
    <property type="entry name" value="HTH_ARAC_FAMILY_2"/>
    <property type="match status" value="1"/>
</dbReference>
<keyword evidence="6" id="KW-1185">Reference proteome</keyword>
<dbReference type="InterPro" id="IPR052158">
    <property type="entry name" value="INH-QAR"/>
</dbReference>
<comment type="caution">
    <text evidence="5">The sequence shown here is derived from an EMBL/GenBank/DDBJ whole genome shotgun (WGS) entry which is preliminary data.</text>
</comment>
<evidence type="ECO:0000256" key="3">
    <source>
        <dbReference type="ARBA" id="ARBA00023163"/>
    </source>
</evidence>
<proteinExistence type="predicted"/>
<dbReference type="PANTHER" id="PTHR43130">
    <property type="entry name" value="ARAC-FAMILY TRANSCRIPTIONAL REGULATOR"/>
    <property type="match status" value="1"/>
</dbReference>
<evidence type="ECO:0000256" key="1">
    <source>
        <dbReference type="ARBA" id="ARBA00023015"/>
    </source>
</evidence>
<dbReference type="CDD" id="cd03136">
    <property type="entry name" value="GATase1_AraC_ArgR_like"/>
    <property type="match status" value="1"/>
</dbReference>
<dbReference type="Pfam" id="PF12833">
    <property type="entry name" value="HTH_18"/>
    <property type="match status" value="1"/>
</dbReference>
<organism evidence="5 6">
    <name type="scientific">Cereibacter changlensis JA139</name>
    <dbReference type="NCBI Taxonomy" id="1188249"/>
    <lineage>
        <taxon>Bacteria</taxon>
        <taxon>Pseudomonadati</taxon>
        <taxon>Pseudomonadota</taxon>
        <taxon>Alphaproteobacteria</taxon>
        <taxon>Rhodobacterales</taxon>
        <taxon>Paracoccaceae</taxon>
        <taxon>Cereibacter</taxon>
    </lineage>
</organism>
<dbReference type="PRINTS" id="PR00032">
    <property type="entry name" value="HTHARAC"/>
</dbReference>
<dbReference type="InterPro" id="IPR018062">
    <property type="entry name" value="HTH_AraC-typ_CS"/>
</dbReference>
<dbReference type="PROSITE" id="PS00041">
    <property type="entry name" value="HTH_ARAC_FAMILY_1"/>
    <property type="match status" value="1"/>
</dbReference>
<dbReference type="PANTHER" id="PTHR43130:SF3">
    <property type="entry name" value="HTH-TYPE TRANSCRIPTIONAL REGULATOR RV1931C"/>
    <property type="match status" value="1"/>
</dbReference>
<feature type="domain" description="HTH araC/xylS-type" evidence="4">
    <location>
        <begin position="216"/>
        <end position="314"/>
    </location>
</feature>
<sequence length="326" mass="35113">MPSLDVKKVAFLVLPQASLLSVASTIDPLRCANRHLGHDAYQWLVISPGLTEVPLTCGLTLPCRPSLSAAAGADLLVINAGFRVDQVATAPLIQAVMQVAPSIRTIAALDSGAWIMAKARLLDGHRATTHWEDLEDFAASFPEVEVVPDRFVISGSRWTAGGAAPAFDMMTRIIRDRHGPKIALEVAGSFITRSLDPGLPQRATGDAEGNRDPRVTAAIRAMEETLETPRKLAEIAAGVGLTARRLEGLFRAGLGLSPGSFYLELRLQAARRMLADTRHPMAMIALRTGFSSAATFSRAFRQRFDESPSGFRRRCAGFSGNGILRS</sequence>
<evidence type="ECO:0000313" key="6">
    <source>
        <dbReference type="Proteomes" id="UP000241010"/>
    </source>
</evidence>
<name>A0A2T4JUQ5_9RHOB</name>
<dbReference type="SUPFAM" id="SSF46689">
    <property type="entry name" value="Homeodomain-like"/>
    <property type="match status" value="2"/>
</dbReference>
<dbReference type="GO" id="GO:0043565">
    <property type="term" value="F:sequence-specific DNA binding"/>
    <property type="evidence" value="ECO:0007669"/>
    <property type="project" value="InterPro"/>
</dbReference>
<keyword evidence="1" id="KW-0805">Transcription regulation</keyword>
<reference evidence="5 6" key="1">
    <citation type="submission" date="2018-03" db="EMBL/GenBank/DDBJ databases">
        <title>Cereibacter changlensis.</title>
        <authorList>
            <person name="Meyer T.E."/>
            <person name="Miller S."/>
            <person name="Lodha T."/>
            <person name="Gandham S."/>
            <person name="Chintalapati S."/>
            <person name="Chintalapati V.R."/>
        </authorList>
    </citation>
    <scope>NUCLEOTIDE SEQUENCE [LARGE SCALE GENOMIC DNA]</scope>
    <source>
        <strain evidence="5 6">JA139</strain>
    </source>
</reference>
<dbReference type="Proteomes" id="UP000241010">
    <property type="component" value="Unassembled WGS sequence"/>
</dbReference>
<dbReference type="Gene3D" id="3.40.50.880">
    <property type="match status" value="1"/>
</dbReference>
<keyword evidence="3" id="KW-0804">Transcription</keyword>
<dbReference type="InterPro" id="IPR029062">
    <property type="entry name" value="Class_I_gatase-like"/>
</dbReference>
<dbReference type="InterPro" id="IPR018060">
    <property type="entry name" value="HTH_AraC"/>
</dbReference>
<dbReference type="Pfam" id="PF01965">
    <property type="entry name" value="DJ-1_PfpI"/>
    <property type="match status" value="1"/>
</dbReference>
<evidence type="ECO:0000259" key="4">
    <source>
        <dbReference type="PROSITE" id="PS01124"/>
    </source>
</evidence>
<dbReference type="InterPro" id="IPR002818">
    <property type="entry name" value="DJ-1/PfpI"/>
</dbReference>
<dbReference type="GO" id="GO:0003700">
    <property type="term" value="F:DNA-binding transcription factor activity"/>
    <property type="evidence" value="ECO:0007669"/>
    <property type="project" value="InterPro"/>
</dbReference>
<dbReference type="EMBL" id="PZKG01000043">
    <property type="protein sequence ID" value="PTE21639.1"/>
    <property type="molecule type" value="Genomic_DNA"/>
</dbReference>
<dbReference type="SUPFAM" id="SSF52317">
    <property type="entry name" value="Class I glutamine amidotransferase-like"/>
    <property type="match status" value="1"/>
</dbReference>
<dbReference type="InterPro" id="IPR020449">
    <property type="entry name" value="Tscrpt_reg_AraC-type_HTH"/>
</dbReference>
<dbReference type="InterPro" id="IPR009057">
    <property type="entry name" value="Homeodomain-like_sf"/>
</dbReference>
<dbReference type="RefSeq" id="WP_107663995.1">
    <property type="nucleotide sequence ID" value="NZ_PZKG01000043.1"/>
</dbReference>